<dbReference type="Proteomes" id="UP000028864">
    <property type="component" value="Unassembled WGS sequence"/>
</dbReference>
<evidence type="ECO:0000313" key="5">
    <source>
        <dbReference type="EMBL" id="CDQ46598.1"/>
    </source>
</evidence>
<dbReference type="InterPro" id="IPR051687">
    <property type="entry name" value="Peroxisomal_Beta-Oxidation"/>
</dbReference>
<dbReference type="GO" id="GO:0016491">
    <property type="term" value="F:oxidoreductase activity"/>
    <property type="evidence" value="ECO:0007669"/>
    <property type="project" value="UniProtKB-KW"/>
</dbReference>
<reference evidence="5" key="2">
    <citation type="submission" date="2015-09" db="EMBL/GenBank/DDBJ databases">
        <title>Draft genome sequence of Mycobacterium neoaurum DSM 44074.</title>
        <authorList>
            <person name="Croce O."/>
            <person name="Robert C."/>
            <person name="Raoult D."/>
            <person name="Drancourt M."/>
        </authorList>
    </citation>
    <scope>NUCLEOTIDE SEQUENCE</scope>
    <source>
        <strain evidence="5">DSM 44074</strain>
    </source>
</reference>
<dbReference type="PANTHER" id="PTHR45024:SF2">
    <property type="entry name" value="SCP2 DOMAIN-CONTAINING PROTEIN"/>
    <property type="match status" value="1"/>
</dbReference>
<dbReference type="Gene3D" id="3.40.50.720">
    <property type="entry name" value="NAD(P)-binding Rossmann-like Domain"/>
    <property type="match status" value="1"/>
</dbReference>
<proteinExistence type="inferred from homology"/>
<dbReference type="PRINTS" id="PR00081">
    <property type="entry name" value="GDHRDH"/>
</dbReference>
<gene>
    <name evidence="5" type="ORF">BN1047_04507</name>
</gene>
<dbReference type="SMART" id="SM00822">
    <property type="entry name" value="PKS_KR"/>
    <property type="match status" value="1"/>
</dbReference>
<reference evidence="5" key="1">
    <citation type="submission" date="2014-05" db="EMBL/GenBank/DDBJ databases">
        <authorList>
            <person name="Urmite Genomes"/>
        </authorList>
    </citation>
    <scope>NUCLEOTIDE SEQUENCE</scope>
    <source>
        <strain evidence="5">DSM 44074</strain>
    </source>
</reference>
<feature type="domain" description="Ketoreductase" evidence="4">
    <location>
        <begin position="14"/>
        <end position="205"/>
    </location>
</feature>
<evidence type="ECO:0000259" key="4">
    <source>
        <dbReference type="SMART" id="SM00822"/>
    </source>
</evidence>
<evidence type="ECO:0000256" key="3">
    <source>
        <dbReference type="RuleBase" id="RU000363"/>
    </source>
</evidence>
<dbReference type="EMBL" id="LK021341">
    <property type="protein sequence ID" value="CDQ46598.1"/>
    <property type="molecule type" value="Genomic_DNA"/>
</dbReference>
<protein>
    <submittedName>
        <fullName evidence="5">Short chain dehydrogenase/reductase family oxidoreductase</fullName>
    </submittedName>
</protein>
<dbReference type="InterPro" id="IPR002347">
    <property type="entry name" value="SDR_fam"/>
</dbReference>
<organism evidence="5 6">
    <name type="scientific">Mycolicibacterium neoaurum</name>
    <name type="common">Mycobacterium neoaurum</name>
    <dbReference type="NCBI Taxonomy" id="1795"/>
    <lineage>
        <taxon>Bacteria</taxon>
        <taxon>Bacillati</taxon>
        <taxon>Actinomycetota</taxon>
        <taxon>Actinomycetes</taxon>
        <taxon>Mycobacteriales</taxon>
        <taxon>Mycobacteriaceae</taxon>
        <taxon>Mycolicibacterium</taxon>
    </lineage>
</organism>
<evidence type="ECO:0000313" key="6">
    <source>
        <dbReference type="Proteomes" id="UP000028864"/>
    </source>
</evidence>
<dbReference type="AlphaFoldDB" id="A0AAV2WRX9"/>
<dbReference type="SUPFAM" id="SSF51735">
    <property type="entry name" value="NAD(P)-binding Rossmann-fold domains"/>
    <property type="match status" value="1"/>
</dbReference>
<evidence type="ECO:0000256" key="1">
    <source>
        <dbReference type="ARBA" id="ARBA00006484"/>
    </source>
</evidence>
<sequence>MSPMDSEMLNFDGRVVVVTGAGGGLGRCHALEFGRRGAHVVVNDVGASVDGTGASTSAAQAVVDEITAAGGSAVANTDSVATEDGGKAIIGSATDAFGRVDVLINNAGILRDAAFKNMTAEQVDAVLDVHLRGAFNVTRAAWPVFREQDYGRIVMTTSGSGLFGTFGQSNYGAAKTGLVGLMNVLAIEGQRNNIRVNAISPIAKTRMTENTMTELVKDLAPEDVTPVVVYLAHESCERTANIYRVGGKHVSRVFIAETAGADLQAQTAEAFAANIDAIDDAGSFTIRGGPARA</sequence>
<dbReference type="Pfam" id="PF00106">
    <property type="entry name" value="adh_short"/>
    <property type="match status" value="1"/>
</dbReference>
<dbReference type="PRINTS" id="PR00080">
    <property type="entry name" value="SDRFAMILY"/>
</dbReference>
<dbReference type="PANTHER" id="PTHR45024">
    <property type="entry name" value="DEHYDROGENASES, SHORT CHAIN"/>
    <property type="match status" value="1"/>
</dbReference>
<dbReference type="PROSITE" id="PS00061">
    <property type="entry name" value="ADH_SHORT"/>
    <property type="match status" value="1"/>
</dbReference>
<name>A0AAV2WRX9_MYCNE</name>
<dbReference type="InterPro" id="IPR057326">
    <property type="entry name" value="KR_dom"/>
</dbReference>
<dbReference type="InterPro" id="IPR036291">
    <property type="entry name" value="NAD(P)-bd_dom_sf"/>
</dbReference>
<keyword evidence="2" id="KW-0560">Oxidoreductase</keyword>
<evidence type="ECO:0000256" key="2">
    <source>
        <dbReference type="ARBA" id="ARBA00023002"/>
    </source>
</evidence>
<dbReference type="InterPro" id="IPR020904">
    <property type="entry name" value="Sc_DH/Rdtase_CS"/>
</dbReference>
<comment type="similarity">
    <text evidence="1 3">Belongs to the short-chain dehydrogenases/reductases (SDR) family.</text>
</comment>
<accession>A0AAV2WRX9</accession>